<evidence type="ECO:0000313" key="2">
    <source>
        <dbReference type="EMBL" id="SHN01171.1"/>
    </source>
</evidence>
<dbReference type="Proteomes" id="UP000184305">
    <property type="component" value="Unassembled WGS sequence"/>
</dbReference>
<feature type="compositionally biased region" description="Basic and acidic residues" evidence="1">
    <location>
        <begin position="26"/>
        <end position="49"/>
    </location>
</feature>
<name>A0A1M7ND49_9GAMM</name>
<sequence>MPDNKNDHTGVGRSWPRPRTGRAHRATQEKRQAGLRAHERRIQRGRDGQRRLPVSAIQWPVACLYSFTVAGAASALRARQQRTDFPVSPLGQGQGHLKQIAKGKDWQHKRQSKTRRHSGASRSDDIKGGWPARPEIPVWLQYRLAASSCWQGCRDAQCRRRTAHVRSALHQHKCRRG</sequence>
<feature type="region of interest" description="Disordered" evidence="1">
    <location>
        <begin position="1"/>
        <end position="49"/>
    </location>
</feature>
<feature type="region of interest" description="Disordered" evidence="1">
    <location>
        <begin position="86"/>
        <end position="128"/>
    </location>
</feature>
<dbReference type="AlphaFoldDB" id="A0A1M7ND49"/>
<reference evidence="3" key="1">
    <citation type="submission" date="2016-11" db="EMBL/GenBank/DDBJ databases">
        <authorList>
            <person name="Varghese N."/>
            <person name="Submissions S."/>
        </authorList>
    </citation>
    <scope>NUCLEOTIDE SEQUENCE [LARGE SCALE GENOMIC DNA]</scope>
    <source>
        <strain evidence="3">CECT 8089</strain>
    </source>
</reference>
<protein>
    <submittedName>
        <fullName evidence="2">Uncharacterized protein</fullName>
    </submittedName>
</protein>
<gene>
    <name evidence="2" type="ORF">SAMN05216288_0275</name>
</gene>
<evidence type="ECO:0000256" key="1">
    <source>
        <dbReference type="SAM" id="MobiDB-lite"/>
    </source>
</evidence>
<organism evidence="2 3">
    <name type="scientific">Phytopseudomonas punonensis</name>
    <dbReference type="NCBI Taxonomy" id="1220495"/>
    <lineage>
        <taxon>Bacteria</taxon>
        <taxon>Pseudomonadati</taxon>
        <taxon>Pseudomonadota</taxon>
        <taxon>Gammaproteobacteria</taxon>
        <taxon>Pseudomonadales</taxon>
        <taxon>Pseudomonadaceae</taxon>
        <taxon>Phytopseudomonas</taxon>
    </lineage>
</organism>
<feature type="compositionally biased region" description="Basic and acidic residues" evidence="1">
    <location>
        <begin position="1"/>
        <end position="10"/>
    </location>
</feature>
<proteinExistence type="predicted"/>
<keyword evidence="3" id="KW-1185">Reference proteome</keyword>
<dbReference type="EMBL" id="FRBQ01000011">
    <property type="protein sequence ID" value="SHN01171.1"/>
    <property type="molecule type" value="Genomic_DNA"/>
</dbReference>
<dbReference type="STRING" id="1220495.SAMN05216288_0275"/>
<evidence type="ECO:0000313" key="3">
    <source>
        <dbReference type="Proteomes" id="UP000184305"/>
    </source>
</evidence>
<accession>A0A1M7ND49</accession>
<feature type="compositionally biased region" description="Basic residues" evidence="1">
    <location>
        <begin position="109"/>
        <end position="119"/>
    </location>
</feature>